<dbReference type="AlphaFoldDB" id="A0A7W8VFF0"/>
<keyword evidence="1" id="KW-0472">Membrane</keyword>
<protein>
    <submittedName>
        <fullName evidence="2">Uncharacterized protein</fullName>
    </submittedName>
</protein>
<evidence type="ECO:0000313" key="2">
    <source>
        <dbReference type="EMBL" id="MBB5434050.1"/>
    </source>
</evidence>
<gene>
    <name evidence="2" type="ORF">HDA36_004134</name>
</gene>
<dbReference type="Proteomes" id="UP000572635">
    <property type="component" value="Unassembled WGS sequence"/>
</dbReference>
<dbReference type="EMBL" id="JACHDB010000001">
    <property type="protein sequence ID" value="MBB5434050.1"/>
    <property type="molecule type" value="Genomic_DNA"/>
</dbReference>
<keyword evidence="1" id="KW-1133">Transmembrane helix</keyword>
<feature type="transmembrane region" description="Helical" evidence="1">
    <location>
        <begin position="12"/>
        <end position="33"/>
    </location>
</feature>
<proteinExistence type="predicted"/>
<feature type="transmembrane region" description="Helical" evidence="1">
    <location>
        <begin position="93"/>
        <end position="114"/>
    </location>
</feature>
<accession>A0A7W8VFF0</accession>
<feature type="transmembrane region" description="Helical" evidence="1">
    <location>
        <begin position="61"/>
        <end position="86"/>
    </location>
</feature>
<reference evidence="2 3" key="1">
    <citation type="submission" date="2020-08" db="EMBL/GenBank/DDBJ databases">
        <title>Sequencing the genomes of 1000 actinobacteria strains.</title>
        <authorList>
            <person name="Klenk H.-P."/>
        </authorList>
    </citation>
    <scope>NUCLEOTIDE SEQUENCE [LARGE SCALE GENOMIC DNA]</scope>
    <source>
        <strain evidence="2 3">DSM 44551</strain>
    </source>
</reference>
<evidence type="ECO:0000313" key="3">
    <source>
        <dbReference type="Proteomes" id="UP000572635"/>
    </source>
</evidence>
<keyword evidence="3" id="KW-1185">Reference proteome</keyword>
<dbReference type="RefSeq" id="WP_184394345.1">
    <property type="nucleotide sequence ID" value="NZ_BAAAJD010000124.1"/>
</dbReference>
<feature type="transmembrane region" description="Helical" evidence="1">
    <location>
        <begin position="126"/>
        <end position="146"/>
    </location>
</feature>
<keyword evidence="1" id="KW-0812">Transmembrane</keyword>
<comment type="caution">
    <text evidence="2">The sequence shown here is derived from an EMBL/GenBank/DDBJ whole genome shotgun (WGS) entry which is preliminary data.</text>
</comment>
<sequence>MRQSLSEIGSPGVLRLLWAGLLATALTTLYAVVDPLTTRLLAAQVEAGYPSYTPEEVGTAAGAYVAILAAIGVLGIAGWVVTILLARAGKRAAVWLGVVLCAVGVLVALTGLATPDTSGTIGLAPVFGWLLLAPCAIGAFALAAMWRRA</sequence>
<organism evidence="2 3">
    <name type="scientific">Nocardiopsis composta</name>
    <dbReference type="NCBI Taxonomy" id="157465"/>
    <lineage>
        <taxon>Bacteria</taxon>
        <taxon>Bacillati</taxon>
        <taxon>Actinomycetota</taxon>
        <taxon>Actinomycetes</taxon>
        <taxon>Streptosporangiales</taxon>
        <taxon>Nocardiopsidaceae</taxon>
        <taxon>Nocardiopsis</taxon>
    </lineage>
</organism>
<evidence type="ECO:0000256" key="1">
    <source>
        <dbReference type="SAM" id="Phobius"/>
    </source>
</evidence>
<name>A0A7W8VFF0_9ACTN</name>